<dbReference type="AlphaFoldDB" id="A0AAE1PIX8"/>
<dbReference type="GO" id="GO:0005743">
    <property type="term" value="C:mitochondrial inner membrane"/>
    <property type="evidence" value="ECO:0007669"/>
    <property type="project" value="UniProtKB-SubCell"/>
</dbReference>
<protein>
    <recommendedName>
        <fullName evidence="3">Transmembrane protein 186</fullName>
    </recommendedName>
</protein>
<accession>A0AAE1PIX8</accession>
<dbReference type="InterPro" id="IPR026571">
    <property type="entry name" value="Tmem186"/>
</dbReference>
<proteinExistence type="inferred from homology"/>
<evidence type="ECO:0000256" key="1">
    <source>
        <dbReference type="ARBA" id="ARBA00004448"/>
    </source>
</evidence>
<feature type="transmembrane region" description="Helical" evidence="9">
    <location>
        <begin position="100"/>
        <end position="118"/>
    </location>
</feature>
<gene>
    <name evidence="10" type="ORF">Pmani_019413</name>
</gene>
<sequence length="216" mass="24359">MLSTSLCSHLCRRGGLIAGAVSKSSYQVRGLLSIPRTLQAEQPQKNQDNRNQNYDVIYKFPYIVFARSVCRLKIYQTAITTLAVPCAGYLAHVGSVDLDTFISIGLTNGLAILMMYVMGEIFRRIIGHISYNPETGVVKISHLTFWGQRKDIFVSHSDIVPIADTSDNPNDIYIRFLRYSQPKFSLFMCLRFGGIVDFQKFCQVFGELQIKGNEKA</sequence>
<dbReference type="PANTHER" id="PTHR13603:SF1">
    <property type="entry name" value="TRANSMEMBRANE PROTEIN 186"/>
    <property type="match status" value="1"/>
</dbReference>
<evidence type="ECO:0000256" key="2">
    <source>
        <dbReference type="ARBA" id="ARBA00007020"/>
    </source>
</evidence>
<evidence type="ECO:0000313" key="11">
    <source>
        <dbReference type="Proteomes" id="UP001292094"/>
    </source>
</evidence>
<evidence type="ECO:0000256" key="7">
    <source>
        <dbReference type="ARBA" id="ARBA00023128"/>
    </source>
</evidence>
<reference evidence="10" key="1">
    <citation type="submission" date="2023-11" db="EMBL/GenBank/DDBJ databases">
        <title>Genome assemblies of two species of porcelain crab, Petrolisthes cinctipes and Petrolisthes manimaculis (Anomura: Porcellanidae).</title>
        <authorList>
            <person name="Angst P."/>
        </authorList>
    </citation>
    <scope>NUCLEOTIDE SEQUENCE</scope>
    <source>
        <strain evidence="10">PB745_02</strain>
        <tissue evidence="10">Gill</tissue>
    </source>
</reference>
<organism evidence="10 11">
    <name type="scientific">Petrolisthes manimaculis</name>
    <dbReference type="NCBI Taxonomy" id="1843537"/>
    <lineage>
        <taxon>Eukaryota</taxon>
        <taxon>Metazoa</taxon>
        <taxon>Ecdysozoa</taxon>
        <taxon>Arthropoda</taxon>
        <taxon>Crustacea</taxon>
        <taxon>Multicrustacea</taxon>
        <taxon>Malacostraca</taxon>
        <taxon>Eumalacostraca</taxon>
        <taxon>Eucarida</taxon>
        <taxon>Decapoda</taxon>
        <taxon>Pleocyemata</taxon>
        <taxon>Anomura</taxon>
        <taxon>Galatheoidea</taxon>
        <taxon>Porcellanidae</taxon>
        <taxon>Petrolisthes</taxon>
    </lineage>
</organism>
<evidence type="ECO:0000256" key="8">
    <source>
        <dbReference type="ARBA" id="ARBA00023136"/>
    </source>
</evidence>
<name>A0AAE1PIX8_9EUCA</name>
<evidence type="ECO:0000256" key="6">
    <source>
        <dbReference type="ARBA" id="ARBA00022989"/>
    </source>
</evidence>
<feature type="transmembrane region" description="Helical" evidence="9">
    <location>
        <begin position="74"/>
        <end position="94"/>
    </location>
</feature>
<comment type="similarity">
    <text evidence="2">Belongs to the TMEM186 family.</text>
</comment>
<evidence type="ECO:0000256" key="4">
    <source>
        <dbReference type="ARBA" id="ARBA00022692"/>
    </source>
</evidence>
<dbReference type="PANTHER" id="PTHR13603">
    <property type="entry name" value="TRANSMEMBRANE PROTEIN 186"/>
    <property type="match status" value="1"/>
</dbReference>
<dbReference type="Proteomes" id="UP001292094">
    <property type="component" value="Unassembled WGS sequence"/>
</dbReference>
<evidence type="ECO:0000256" key="5">
    <source>
        <dbReference type="ARBA" id="ARBA00022792"/>
    </source>
</evidence>
<keyword evidence="4 9" id="KW-0812">Transmembrane</keyword>
<evidence type="ECO:0000313" key="10">
    <source>
        <dbReference type="EMBL" id="KAK4308918.1"/>
    </source>
</evidence>
<keyword evidence="8 9" id="KW-0472">Membrane</keyword>
<evidence type="ECO:0000256" key="3">
    <source>
        <dbReference type="ARBA" id="ARBA00014604"/>
    </source>
</evidence>
<comment type="caution">
    <text evidence="10">The sequence shown here is derived from an EMBL/GenBank/DDBJ whole genome shotgun (WGS) entry which is preliminary data.</text>
</comment>
<evidence type="ECO:0000256" key="9">
    <source>
        <dbReference type="SAM" id="Phobius"/>
    </source>
</evidence>
<comment type="subcellular location">
    <subcellularLocation>
        <location evidence="1">Mitochondrion inner membrane</location>
        <topology evidence="1">Multi-pass membrane protein</topology>
    </subcellularLocation>
</comment>
<keyword evidence="6 9" id="KW-1133">Transmembrane helix</keyword>
<dbReference type="EMBL" id="JAWZYT010001826">
    <property type="protein sequence ID" value="KAK4308918.1"/>
    <property type="molecule type" value="Genomic_DNA"/>
</dbReference>
<keyword evidence="11" id="KW-1185">Reference proteome</keyword>
<keyword evidence="5" id="KW-0999">Mitochondrion inner membrane</keyword>
<keyword evidence="7" id="KW-0496">Mitochondrion</keyword>